<dbReference type="SUPFAM" id="SSF55120">
    <property type="entry name" value="Pseudouridine synthase"/>
    <property type="match status" value="1"/>
</dbReference>
<dbReference type="Gene3D" id="3.30.70.1560">
    <property type="entry name" value="Alpha-L RNA-binding motif"/>
    <property type="match status" value="1"/>
</dbReference>
<reference evidence="8" key="1">
    <citation type="submission" date="2010-02" db="EMBL/GenBank/DDBJ databases">
        <title>Complete sequence of Desulfurivibrio alkaliphilus AHT2.</title>
        <authorList>
            <consortium name="US DOE Joint Genome Institute"/>
            <person name="Pitluck S."/>
            <person name="Chertkov O."/>
            <person name="Detter J.C."/>
            <person name="Han C."/>
            <person name="Tapia R."/>
            <person name="Larimer F."/>
            <person name="Land M."/>
            <person name="Hauser L."/>
            <person name="Kyrpides N."/>
            <person name="Mikhailova N."/>
            <person name="Sorokin D.Y."/>
            <person name="Muyzer G."/>
            <person name="Woyke T."/>
        </authorList>
    </citation>
    <scope>NUCLEOTIDE SEQUENCE [LARGE SCALE GENOMIC DNA]</scope>
    <source>
        <strain evidence="8">DSM 19089 / UNIQEM U267 / AHT2</strain>
    </source>
</reference>
<protein>
    <recommendedName>
        <fullName evidence="5">Pseudouridine synthase</fullName>
        <ecNumber evidence="5">5.4.99.-</ecNumber>
    </recommendedName>
</protein>
<dbReference type="EC" id="5.4.99.-" evidence="5"/>
<dbReference type="FunFam" id="3.30.70.1560:FF:000001">
    <property type="entry name" value="Pseudouridine synthase"/>
    <property type="match status" value="1"/>
</dbReference>
<keyword evidence="2 4" id="KW-0694">RNA-binding</keyword>
<organism evidence="7 8">
    <name type="scientific">Desulfurivibrio alkaliphilus (strain DSM 19089 / UNIQEM U267 / AHT2)</name>
    <dbReference type="NCBI Taxonomy" id="589865"/>
    <lineage>
        <taxon>Bacteria</taxon>
        <taxon>Pseudomonadati</taxon>
        <taxon>Thermodesulfobacteriota</taxon>
        <taxon>Desulfobulbia</taxon>
        <taxon>Desulfobulbales</taxon>
        <taxon>Desulfobulbaceae</taxon>
        <taxon>Desulfurivibrio</taxon>
    </lineage>
</organism>
<keyword evidence="8" id="KW-1185">Reference proteome</keyword>
<dbReference type="GO" id="GO:0003723">
    <property type="term" value="F:RNA binding"/>
    <property type="evidence" value="ECO:0007669"/>
    <property type="project" value="UniProtKB-KW"/>
</dbReference>
<dbReference type="Gene3D" id="3.10.290.10">
    <property type="entry name" value="RNA-binding S4 domain"/>
    <property type="match status" value="1"/>
</dbReference>
<dbReference type="GO" id="GO:0120159">
    <property type="term" value="F:rRNA pseudouridine synthase activity"/>
    <property type="evidence" value="ECO:0007669"/>
    <property type="project" value="UniProtKB-ARBA"/>
</dbReference>
<name>D6Z0U9_DESAT</name>
<accession>D6Z0U9</accession>
<dbReference type="InterPro" id="IPR020094">
    <property type="entry name" value="TruA/RsuA/RluB/E/F_N"/>
</dbReference>
<dbReference type="InterPro" id="IPR018496">
    <property type="entry name" value="PsdUridine_synth_RsuA/RluB_CS"/>
</dbReference>
<dbReference type="SUPFAM" id="SSF55174">
    <property type="entry name" value="Alpha-L RNA-binding motif"/>
    <property type="match status" value="1"/>
</dbReference>
<dbReference type="Pfam" id="PF00849">
    <property type="entry name" value="PseudoU_synth_2"/>
    <property type="match status" value="1"/>
</dbReference>
<dbReference type="InterPro" id="IPR006145">
    <property type="entry name" value="PsdUridine_synth_RsuA/RluA"/>
</dbReference>
<dbReference type="STRING" id="589865.DaAHT2_2545"/>
<dbReference type="CDD" id="cd00165">
    <property type="entry name" value="S4"/>
    <property type="match status" value="1"/>
</dbReference>
<evidence type="ECO:0000256" key="3">
    <source>
        <dbReference type="ARBA" id="ARBA00023235"/>
    </source>
</evidence>
<dbReference type="FunCoup" id="D6Z0U9">
    <property type="interactions" value="321"/>
</dbReference>
<evidence type="ECO:0000259" key="6">
    <source>
        <dbReference type="SMART" id="SM00363"/>
    </source>
</evidence>
<comment type="similarity">
    <text evidence="1 5">Belongs to the pseudouridine synthase RsuA family.</text>
</comment>
<dbReference type="PANTHER" id="PTHR47683:SF2">
    <property type="entry name" value="RNA-BINDING S4 DOMAIN-CONTAINING PROTEIN"/>
    <property type="match status" value="1"/>
</dbReference>
<dbReference type="KEGG" id="dak:DaAHT2_2545"/>
<dbReference type="GO" id="GO:0005829">
    <property type="term" value="C:cytosol"/>
    <property type="evidence" value="ECO:0007669"/>
    <property type="project" value="UniProtKB-ARBA"/>
</dbReference>
<dbReference type="PROSITE" id="PS50889">
    <property type="entry name" value="S4"/>
    <property type="match status" value="1"/>
</dbReference>
<dbReference type="Pfam" id="PF01479">
    <property type="entry name" value="S4"/>
    <property type="match status" value="1"/>
</dbReference>
<dbReference type="AlphaFoldDB" id="D6Z0U9"/>
<evidence type="ECO:0000256" key="4">
    <source>
        <dbReference type="PROSITE-ProRule" id="PRU00182"/>
    </source>
</evidence>
<evidence type="ECO:0000313" key="7">
    <source>
        <dbReference type="EMBL" id="ADH87209.1"/>
    </source>
</evidence>
<dbReference type="RefSeq" id="WP_013164719.1">
    <property type="nucleotide sequence ID" value="NC_014216.1"/>
</dbReference>
<keyword evidence="3 5" id="KW-0413">Isomerase</keyword>
<dbReference type="PROSITE" id="PS01149">
    <property type="entry name" value="PSI_RSU"/>
    <property type="match status" value="1"/>
</dbReference>
<evidence type="ECO:0000256" key="5">
    <source>
        <dbReference type="RuleBase" id="RU003887"/>
    </source>
</evidence>
<dbReference type="FunFam" id="3.10.290.10:FF:000003">
    <property type="entry name" value="Pseudouridine synthase"/>
    <property type="match status" value="1"/>
</dbReference>
<dbReference type="eggNOG" id="COG1187">
    <property type="taxonomic scope" value="Bacteria"/>
</dbReference>
<dbReference type="InterPro" id="IPR050343">
    <property type="entry name" value="RsuA_PseudoU_synthase"/>
</dbReference>
<evidence type="ECO:0000313" key="8">
    <source>
        <dbReference type="Proteomes" id="UP000001508"/>
    </source>
</evidence>
<dbReference type="PANTHER" id="PTHR47683">
    <property type="entry name" value="PSEUDOURIDINE SYNTHASE FAMILY PROTEIN-RELATED"/>
    <property type="match status" value="1"/>
</dbReference>
<evidence type="ECO:0000256" key="2">
    <source>
        <dbReference type="ARBA" id="ARBA00022884"/>
    </source>
</evidence>
<dbReference type="HOGENOM" id="CLU_024979_1_2_7"/>
<sequence length="240" mass="27197">MAERLQKFLARAGIASRRKAEEYIAQGRVQVDGRPVAQMGLTIDPERQQVTFDGQPVLPPSRKLTVLLNKPAGYVTTMADPQGRPIVTSLINEPGLRLFPVGRLDLDTEGALLLTNDGELAQNILHPSRQINRTYHATVKGRPNREALQQLRRGIMLEGRRTWPARIRELRRNQESTTLEVIIHEGRKRQVRKMFAAINHPVLQLKRVAYGGLRLGSLPTGRYRRLSPEDLQLLFRPGNK</sequence>
<dbReference type="Proteomes" id="UP000001508">
    <property type="component" value="Chromosome"/>
</dbReference>
<dbReference type="InterPro" id="IPR000748">
    <property type="entry name" value="PsdUridine_synth_RsuA/RluB/E/F"/>
</dbReference>
<dbReference type="InterPro" id="IPR020103">
    <property type="entry name" value="PsdUridine_synth_cat_dom_sf"/>
</dbReference>
<feature type="domain" description="RNA-binding S4" evidence="6">
    <location>
        <begin position="3"/>
        <end position="65"/>
    </location>
</feature>
<dbReference type="GO" id="GO:0000455">
    <property type="term" value="P:enzyme-directed rRNA pseudouridine synthesis"/>
    <property type="evidence" value="ECO:0007669"/>
    <property type="project" value="UniProtKB-ARBA"/>
</dbReference>
<dbReference type="CDD" id="cd02870">
    <property type="entry name" value="PseudoU_synth_RsuA_like"/>
    <property type="match status" value="1"/>
</dbReference>
<gene>
    <name evidence="7" type="ordered locus">DaAHT2_2545</name>
</gene>
<dbReference type="OrthoDB" id="9807213at2"/>
<dbReference type="Gene3D" id="3.30.70.580">
    <property type="entry name" value="Pseudouridine synthase I, catalytic domain, N-terminal subdomain"/>
    <property type="match status" value="1"/>
</dbReference>
<dbReference type="InterPro" id="IPR002942">
    <property type="entry name" value="S4_RNA-bd"/>
</dbReference>
<dbReference type="InterPro" id="IPR042092">
    <property type="entry name" value="PsdUridine_s_RsuA/RluB/E/F_cat"/>
</dbReference>
<dbReference type="SMART" id="SM00363">
    <property type="entry name" value="S4"/>
    <property type="match status" value="1"/>
</dbReference>
<dbReference type="NCBIfam" id="TIGR00093">
    <property type="entry name" value="pseudouridine synthase"/>
    <property type="match status" value="1"/>
</dbReference>
<evidence type="ECO:0000256" key="1">
    <source>
        <dbReference type="ARBA" id="ARBA00008348"/>
    </source>
</evidence>
<dbReference type="EMBL" id="CP001940">
    <property type="protein sequence ID" value="ADH87209.1"/>
    <property type="molecule type" value="Genomic_DNA"/>
</dbReference>
<dbReference type="InParanoid" id="D6Z0U9"/>
<proteinExistence type="inferred from homology"/>
<dbReference type="InterPro" id="IPR036986">
    <property type="entry name" value="S4_RNA-bd_sf"/>
</dbReference>